<comment type="caution">
    <text evidence="2">The sequence shown here is derived from an EMBL/GenBank/DDBJ whole genome shotgun (WGS) entry which is preliminary data.</text>
</comment>
<proteinExistence type="predicted"/>
<evidence type="ECO:0000313" key="3">
    <source>
        <dbReference type="Proteomes" id="UP000828390"/>
    </source>
</evidence>
<organism evidence="2 3">
    <name type="scientific">Dreissena polymorpha</name>
    <name type="common">Zebra mussel</name>
    <name type="synonym">Mytilus polymorpha</name>
    <dbReference type="NCBI Taxonomy" id="45954"/>
    <lineage>
        <taxon>Eukaryota</taxon>
        <taxon>Metazoa</taxon>
        <taxon>Spiralia</taxon>
        <taxon>Lophotrochozoa</taxon>
        <taxon>Mollusca</taxon>
        <taxon>Bivalvia</taxon>
        <taxon>Autobranchia</taxon>
        <taxon>Heteroconchia</taxon>
        <taxon>Euheterodonta</taxon>
        <taxon>Imparidentia</taxon>
        <taxon>Neoheterodontei</taxon>
        <taxon>Myida</taxon>
        <taxon>Dreissenoidea</taxon>
        <taxon>Dreissenidae</taxon>
        <taxon>Dreissena</taxon>
    </lineage>
</organism>
<feature type="region of interest" description="Disordered" evidence="1">
    <location>
        <begin position="83"/>
        <end position="104"/>
    </location>
</feature>
<dbReference type="EMBL" id="JAIWYP010000003">
    <property type="protein sequence ID" value="KAH3859764.1"/>
    <property type="molecule type" value="Genomic_DNA"/>
</dbReference>
<evidence type="ECO:0000256" key="1">
    <source>
        <dbReference type="SAM" id="MobiDB-lite"/>
    </source>
</evidence>
<keyword evidence="3" id="KW-1185">Reference proteome</keyword>
<accession>A0A9D4LL78</accession>
<reference evidence="2" key="1">
    <citation type="journal article" date="2019" name="bioRxiv">
        <title>The Genome of the Zebra Mussel, Dreissena polymorpha: A Resource for Invasive Species Research.</title>
        <authorList>
            <person name="McCartney M.A."/>
            <person name="Auch B."/>
            <person name="Kono T."/>
            <person name="Mallez S."/>
            <person name="Zhang Y."/>
            <person name="Obille A."/>
            <person name="Becker A."/>
            <person name="Abrahante J.E."/>
            <person name="Garbe J."/>
            <person name="Badalamenti J.P."/>
            <person name="Herman A."/>
            <person name="Mangelson H."/>
            <person name="Liachko I."/>
            <person name="Sullivan S."/>
            <person name="Sone E.D."/>
            <person name="Koren S."/>
            <person name="Silverstein K.A.T."/>
            <person name="Beckman K.B."/>
            <person name="Gohl D.M."/>
        </authorList>
    </citation>
    <scope>NUCLEOTIDE SEQUENCE</scope>
    <source>
        <strain evidence="2">Duluth1</strain>
        <tissue evidence="2">Whole animal</tissue>
    </source>
</reference>
<reference evidence="2" key="2">
    <citation type="submission" date="2020-11" db="EMBL/GenBank/DDBJ databases">
        <authorList>
            <person name="McCartney M.A."/>
            <person name="Auch B."/>
            <person name="Kono T."/>
            <person name="Mallez S."/>
            <person name="Becker A."/>
            <person name="Gohl D.M."/>
            <person name="Silverstein K.A.T."/>
            <person name="Koren S."/>
            <person name="Bechman K.B."/>
            <person name="Herman A."/>
            <person name="Abrahante J.E."/>
            <person name="Garbe J."/>
        </authorList>
    </citation>
    <scope>NUCLEOTIDE SEQUENCE</scope>
    <source>
        <strain evidence="2">Duluth1</strain>
        <tissue evidence="2">Whole animal</tissue>
    </source>
</reference>
<dbReference type="Proteomes" id="UP000828390">
    <property type="component" value="Unassembled WGS sequence"/>
</dbReference>
<protein>
    <submittedName>
        <fullName evidence="2">Uncharacterized protein</fullName>
    </submittedName>
</protein>
<gene>
    <name evidence="2" type="ORF">DPMN_102587</name>
</gene>
<sequence length="104" mass="11521">MLYVRLRLHDVLMRELSYGWQWCNAYISKPVCIKSNQASVPVQLSSLSKPNQADCPVKLSCLPQSTVQSISVQHRSLSQPNQAVCPSQTWQPAQGLPSSLPQSA</sequence>
<evidence type="ECO:0000313" key="2">
    <source>
        <dbReference type="EMBL" id="KAH3859764.1"/>
    </source>
</evidence>
<name>A0A9D4LL78_DREPO</name>
<dbReference type="AlphaFoldDB" id="A0A9D4LL78"/>